<evidence type="ECO:0000313" key="1">
    <source>
        <dbReference type="EMBL" id="GGF72693.1"/>
    </source>
</evidence>
<evidence type="ECO:0000313" key="2">
    <source>
        <dbReference type="Proteomes" id="UP000605392"/>
    </source>
</evidence>
<name>A0ACB5PUE4_9BACT</name>
<organism evidence="1 2">
    <name type="scientific">Hymenobacter qilianensis</name>
    <dbReference type="NCBI Taxonomy" id="1385715"/>
    <lineage>
        <taxon>Bacteria</taxon>
        <taxon>Pseudomonadati</taxon>
        <taxon>Bacteroidota</taxon>
        <taxon>Cytophagia</taxon>
        <taxon>Cytophagales</taxon>
        <taxon>Hymenobacteraceae</taxon>
        <taxon>Hymenobacter</taxon>
    </lineage>
</organism>
<dbReference type="Proteomes" id="UP000605392">
    <property type="component" value="Unassembled WGS sequence"/>
</dbReference>
<accession>A0ACB5PUE4</accession>
<comment type="caution">
    <text evidence="1">The sequence shown here is derived from an EMBL/GenBank/DDBJ whole genome shotgun (WGS) entry which is preliminary data.</text>
</comment>
<gene>
    <name evidence="1" type="ORF">GCM10011375_29790</name>
</gene>
<protein>
    <submittedName>
        <fullName evidence="1">Uncharacterized protein</fullName>
    </submittedName>
</protein>
<dbReference type="EMBL" id="BMFN01000003">
    <property type="protein sequence ID" value="GGF72693.1"/>
    <property type="molecule type" value="Genomic_DNA"/>
</dbReference>
<keyword evidence="2" id="KW-1185">Reference proteome</keyword>
<reference evidence="1 2" key="1">
    <citation type="journal article" date="2019" name="Int. J. Syst. Evol. Microbiol.">
        <title>The Global Catalogue of Microorganisms (GCM) 10K type strain sequencing project: providing services to taxonomists for standard genome sequencing and annotation.</title>
        <authorList>
            <consortium name="The Broad Institute Genomics Platform"/>
            <consortium name="The Broad Institute Genome Sequencing Center for Infectious Disease"/>
            <person name="Wu L."/>
            <person name="Ma J."/>
        </authorList>
    </citation>
    <scope>NUCLEOTIDE SEQUENCE [LARGE SCALE GENOMIC DNA]</scope>
    <source>
        <strain evidence="1 2">CGMCC 1.12720</strain>
    </source>
</reference>
<sequence>MRMTSQLLLIVAESYRLTGLGVLAIGRPSEPVLQQFALHTKLEVRLHYPDGRQQVVVASVEKCRGQPTQLRPTRQQQRKRMQYCS</sequence>
<proteinExistence type="predicted"/>